<evidence type="ECO:0000313" key="1">
    <source>
        <dbReference type="EMBL" id="KAF6369223.1"/>
    </source>
</evidence>
<keyword evidence="2" id="KW-1185">Reference proteome</keyword>
<dbReference type="Proteomes" id="UP000527355">
    <property type="component" value="Unassembled WGS sequence"/>
</dbReference>
<proteinExistence type="predicted"/>
<comment type="caution">
    <text evidence="1">The sequence shown here is derived from an EMBL/GenBank/DDBJ whole genome shotgun (WGS) entry which is preliminary data.</text>
</comment>
<reference evidence="1 2" key="1">
    <citation type="journal article" date="2020" name="Nature">
        <title>Six reference-quality genomes reveal evolution of bat adaptations.</title>
        <authorList>
            <person name="Jebb D."/>
            <person name="Huang Z."/>
            <person name="Pippel M."/>
            <person name="Hughes G.M."/>
            <person name="Lavrichenko K."/>
            <person name="Devanna P."/>
            <person name="Winkler S."/>
            <person name="Jermiin L.S."/>
            <person name="Skirmuntt E.C."/>
            <person name="Katzourakis A."/>
            <person name="Burkitt-Gray L."/>
            <person name="Ray D.A."/>
            <person name="Sullivan K.A.M."/>
            <person name="Roscito J.G."/>
            <person name="Kirilenko B.M."/>
            <person name="Davalos L.M."/>
            <person name="Corthals A.P."/>
            <person name="Power M.L."/>
            <person name="Jones G."/>
            <person name="Ransome R.D."/>
            <person name="Dechmann D.K.N."/>
            <person name="Locatelli A.G."/>
            <person name="Puechmaille S.J."/>
            <person name="Fedrigo O."/>
            <person name="Jarvis E.D."/>
            <person name="Hiller M."/>
            <person name="Vernes S.C."/>
            <person name="Myers E.W."/>
            <person name="Teeling E.C."/>
        </authorList>
    </citation>
    <scope>NUCLEOTIDE SEQUENCE [LARGE SCALE GENOMIC DNA]</scope>
    <source>
        <strain evidence="1">MMyoMyo1</strain>
        <tissue evidence="1">Flight muscle</tissue>
    </source>
</reference>
<dbReference type="EMBL" id="JABWUV010000003">
    <property type="protein sequence ID" value="KAF6369223.1"/>
    <property type="molecule type" value="Genomic_DNA"/>
</dbReference>
<gene>
    <name evidence="1" type="ORF">mMyoMyo1_010604</name>
</gene>
<evidence type="ECO:0000313" key="2">
    <source>
        <dbReference type="Proteomes" id="UP000527355"/>
    </source>
</evidence>
<accession>A0A7J7Z4M1</accession>
<dbReference type="AlphaFoldDB" id="A0A7J7Z4M1"/>
<protein>
    <submittedName>
        <fullName evidence="1">Uncharacterized protein</fullName>
    </submittedName>
</protein>
<organism evidence="1 2">
    <name type="scientific">Myotis myotis</name>
    <name type="common">Greater mouse-eared bat</name>
    <name type="synonym">Vespertilio myotis</name>
    <dbReference type="NCBI Taxonomy" id="51298"/>
    <lineage>
        <taxon>Eukaryota</taxon>
        <taxon>Metazoa</taxon>
        <taxon>Chordata</taxon>
        <taxon>Craniata</taxon>
        <taxon>Vertebrata</taxon>
        <taxon>Euteleostomi</taxon>
        <taxon>Mammalia</taxon>
        <taxon>Eutheria</taxon>
        <taxon>Laurasiatheria</taxon>
        <taxon>Chiroptera</taxon>
        <taxon>Yangochiroptera</taxon>
        <taxon>Vespertilionidae</taxon>
        <taxon>Myotis</taxon>
    </lineage>
</organism>
<sequence length="121" mass="13430">MFLQYKTLSSSLLGAKEISLLGWWRVPGNVLWPVVTSVGLSVSLPVHLRSLLSLLFLKFYSVESITYVSSPPPLISPSPPLPLSTGLHPPIVCIHWLCLYACIQILWLISYPNPRPPLPSL</sequence>
<name>A0A7J7Z4M1_MYOMY</name>